<keyword evidence="2" id="KW-0808">Transferase</keyword>
<protein>
    <submittedName>
        <fullName evidence="4">Uncharacterized protein</fullName>
    </submittedName>
</protein>
<dbReference type="PANTHER" id="PTHR31623:SF83">
    <property type="entry name" value="ACETYL-COA-BENZYLALCOHOL ACETYLTRANSFERASE-LIKE"/>
    <property type="match status" value="1"/>
</dbReference>
<evidence type="ECO:0000256" key="1">
    <source>
        <dbReference type="ARBA" id="ARBA00009861"/>
    </source>
</evidence>
<accession>A0AAW2CGH6</accession>
<gene>
    <name evidence="4" type="ORF">SO802_021937</name>
</gene>
<name>A0AAW2CGH6_9ROSI</name>
<proteinExistence type="inferred from homology"/>
<dbReference type="AlphaFoldDB" id="A0AAW2CGH6"/>
<dbReference type="PANTHER" id="PTHR31623">
    <property type="entry name" value="F21J9.9"/>
    <property type="match status" value="1"/>
</dbReference>
<organism evidence="4 5">
    <name type="scientific">Lithocarpus litseifolius</name>
    <dbReference type="NCBI Taxonomy" id="425828"/>
    <lineage>
        <taxon>Eukaryota</taxon>
        <taxon>Viridiplantae</taxon>
        <taxon>Streptophyta</taxon>
        <taxon>Embryophyta</taxon>
        <taxon>Tracheophyta</taxon>
        <taxon>Spermatophyta</taxon>
        <taxon>Magnoliopsida</taxon>
        <taxon>eudicotyledons</taxon>
        <taxon>Gunneridae</taxon>
        <taxon>Pentapetalae</taxon>
        <taxon>rosids</taxon>
        <taxon>fabids</taxon>
        <taxon>Fagales</taxon>
        <taxon>Fagaceae</taxon>
        <taxon>Lithocarpus</taxon>
    </lineage>
</organism>
<dbReference type="SUPFAM" id="SSF50249">
    <property type="entry name" value="Nucleic acid-binding proteins"/>
    <property type="match status" value="1"/>
</dbReference>
<dbReference type="InterPro" id="IPR023213">
    <property type="entry name" value="CAT-like_dom_sf"/>
</dbReference>
<evidence type="ECO:0000256" key="2">
    <source>
        <dbReference type="ARBA" id="ARBA00022679"/>
    </source>
</evidence>
<keyword evidence="5" id="KW-1185">Reference proteome</keyword>
<evidence type="ECO:0000313" key="4">
    <source>
        <dbReference type="EMBL" id="KAK9997251.1"/>
    </source>
</evidence>
<sequence>MEDPLAKNYGDVPILDLQSKVTPGTKVWTEIGKLAEPLKEQYVLVRGCVQRICAKGKTAFMVLREIGFTVQCLKCLFFVFVALFGCQETISNLKAIAKGGACDSESLTKRQPSRVMVVTALIWKALLAAAKARHGNFRASILCHSLNLRGKTALPMPDNSFGNLYMVANARFGGDNESKIELHELVDALHDSIRNALHDCKNSHNGDDLVSIITKSLRDFGWGNPTWMSIVAIPFEIVSLFDTKDGDGVEAWVSLSEKTMLLFENYPEIKAFTSQI</sequence>
<dbReference type="Proteomes" id="UP001459277">
    <property type="component" value="Unassembled WGS sequence"/>
</dbReference>
<dbReference type="Gene3D" id="2.40.50.140">
    <property type="entry name" value="Nucleic acid-binding proteins"/>
    <property type="match status" value="1"/>
</dbReference>
<dbReference type="Gene3D" id="3.30.559.10">
    <property type="entry name" value="Chloramphenicol acetyltransferase-like domain"/>
    <property type="match status" value="1"/>
</dbReference>
<dbReference type="GO" id="GO:0016746">
    <property type="term" value="F:acyltransferase activity"/>
    <property type="evidence" value="ECO:0007669"/>
    <property type="project" value="UniProtKB-KW"/>
</dbReference>
<dbReference type="Pfam" id="PF02458">
    <property type="entry name" value="Transferase"/>
    <property type="match status" value="2"/>
</dbReference>
<dbReference type="InterPro" id="IPR012340">
    <property type="entry name" value="NA-bd_OB-fold"/>
</dbReference>
<dbReference type="EMBL" id="JAZDWU010000007">
    <property type="protein sequence ID" value="KAK9997251.1"/>
    <property type="molecule type" value="Genomic_DNA"/>
</dbReference>
<evidence type="ECO:0000256" key="3">
    <source>
        <dbReference type="ARBA" id="ARBA00023315"/>
    </source>
</evidence>
<keyword evidence="3" id="KW-0012">Acyltransferase</keyword>
<comment type="caution">
    <text evidence="4">The sequence shown here is derived from an EMBL/GenBank/DDBJ whole genome shotgun (WGS) entry which is preliminary data.</text>
</comment>
<comment type="similarity">
    <text evidence="1">Belongs to the plant acyltransferase family.</text>
</comment>
<evidence type="ECO:0000313" key="5">
    <source>
        <dbReference type="Proteomes" id="UP001459277"/>
    </source>
</evidence>
<reference evidence="4 5" key="1">
    <citation type="submission" date="2024-01" db="EMBL/GenBank/DDBJ databases">
        <title>A telomere-to-telomere, gap-free genome of sweet tea (Lithocarpus litseifolius).</title>
        <authorList>
            <person name="Zhou J."/>
        </authorList>
    </citation>
    <scope>NUCLEOTIDE SEQUENCE [LARGE SCALE GENOMIC DNA]</scope>
    <source>
        <strain evidence="4">Zhou-2022a</strain>
        <tissue evidence="4">Leaf</tissue>
    </source>
</reference>